<keyword evidence="3" id="KW-1133">Transmembrane helix</keyword>
<comment type="caution">
    <text evidence="4">The sequence shown here is derived from an EMBL/GenBank/DDBJ whole genome shotgun (WGS) entry which is preliminary data.</text>
</comment>
<dbReference type="InterPro" id="IPR023365">
    <property type="entry name" value="Sortase_dom-sf"/>
</dbReference>
<name>A0ABV1B5J8_9FIRM</name>
<protein>
    <submittedName>
        <fullName evidence="4">Class B sortase</fullName>
        <ecNumber evidence="4">3.4.22.71</ecNumber>
    </submittedName>
</protein>
<reference evidence="4 5" key="1">
    <citation type="submission" date="2024-03" db="EMBL/GenBank/DDBJ databases">
        <title>Human intestinal bacterial collection.</title>
        <authorList>
            <person name="Pauvert C."/>
            <person name="Hitch T.C.A."/>
            <person name="Clavel T."/>
        </authorList>
    </citation>
    <scope>NUCLEOTIDE SEQUENCE [LARGE SCALE GENOMIC DNA]</scope>
    <source>
        <strain evidence="4 5">CLA-AA-H190</strain>
    </source>
</reference>
<evidence type="ECO:0000313" key="4">
    <source>
        <dbReference type="EMBL" id="MEQ2365237.1"/>
    </source>
</evidence>
<feature type="region of interest" description="Disordered" evidence="2">
    <location>
        <begin position="42"/>
        <end position="68"/>
    </location>
</feature>
<dbReference type="InterPro" id="IPR009835">
    <property type="entry name" value="SrtB"/>
</dbReference>
<keyword evidence="5" id="KW-1185">Reference proteome</keyword>
<evidence type="ECO:0000313" key="5">
    <source>
        <dbReference type="Proteomes" id="UP001469749"/>
    </source>
</evidence>
<keyword evidence="1 4" id="KW-0378">Hydrolase</keyword>
<dbReference type="GO" id="GO:0016787">
    <property type="term" value="F:hydrolase activity"/>
    <property type="evidence" value="ECO:0007669"/>
    <property type="project" value="UniProtKB-KW"/>
</dbReference>
<dbReference type="EMBL" id="JBBMEK010000098">
    <property type="protein sequence ID" value="MEQ2365237.1"/>
    <property type="molecule type" value="Genomic_DNA"/>
</dbReference>
<organism evidence="4 5">
    <name type="scientific">Coprococcus intestinihominis</name>
    <dbReference type="NCBI Taxonomy" id="3133154"/>
    <lineage>
        <taxon>Bacteria</taxon>
        <taxon>Bacillati</taxon>
        <taxon>Bacillota</taxon>
        <taxon>Clostridia</taxon>
        <taxon>Lachnospirales</taxon>
        <taxon>Lachnospiraceae</taxon>
        <taxon>Coprococcus</taxon>
    </lineage>
</organism>
<proteinExistence type="predicted"/>
<dbReference type="NCBIfam" id="TIGR03064">
    <property type="entry name" value="sortase_srtB"/>
    <property type="match status" value="1"/>
</dbReference>
<sequence>MKKLKKILYPLCLIILVFACWNLWKIKASTRQTEELYEKLAQQADSSKSEPQSDTKAEDSQKNHSKNHSLGINTKIQKLQQQNEELVGWLKIDGTVIDYPVMQTATDNDYYLTHDFERNDNVHGTPFLDVNCSLETSDNLIIYGHHMKDGTMFQNLMLYRDAAFCTSNEWILWDTLEESTRYRVVFVIVISKIETETFPYYDYVDLSDKDRYQEFLDGCSEYAVWKSSELPHPGTKLLTLSTCEYSKEDGRLVIVAAADDAADEQH</sequence>
<dbReference type="PROSITE" id="PS51257">
    <property type="entry name" value="PROKAR_LIPOPROTEIN"/>
    <property type="match status" value="1"/>
</dbReference>
<accession>A0ABV1B5J8</accession>
<dbReference type="Proteomes" id="UP001469749">
    <property type="component" value="Unassembled WGS sequence"/>
</dbReference>
<dbReference type="SUPFAM" id="SSF63817">
    <property type="entry name" value="Sortase"/>
    <property type="match status" value="1"/>
</dbReference>
<evidence type="ECO:0000256" key="3">
    <source>
        <dbReference type="SAM" id="Phobius"/>
    </source>
</evidence>
<dbReference type="Gene3D" id="2.40.260.10">
    <property type="entry name" value="Sortase"/>
    <property type="match status" value="1"/>
</dbReference>
<dbReference type="CDD" id="cd05826">
    <property type="entry name" value="Sortase_B"/>
    <property type="match status" value="1"/>
</dbReference>
<keyword evidence="3" id="KW-0472">Membrane</keyword>
<feature type="compositionally biased region" description="Basic and acidic residues" evidence="2">
    <location>
        <begin position="47"/>
        <end position="62"/>
    </location>
</feature>
<evidence type="ECO:0000256" key="2">
    <source>
        <dbReference type="SAM" id="MobiDB-lite"/>
    </source>
</evidence>
<dbReference type="InterPro" id="IPR005754">
    <property type="entry name" value="Sortase"/>
</dbReference>
<feature type="transmembrane region" description="Helical" evidence="3">
    <location>
        <begin position="7"/>
        <end position="24"/>
    </location>
</feature>
<gene>
    <name evidence="4" type="primary">srtB</name>
    <name evidence="4" type="ORF">WMO25_09035</name>
</gene>
<dbReference type="RefSeq" id="WP_287779058.1">
    <property type="nucleotide sequence ID" value="NZ_JBBMEK010000098.1"/>
</dbReference>
<dbReference type="EC" id="3.4.22.71" evidence="4"/>
<keyword evidence="3" id="KW-0812">Transmembrane</keyword>
<evidence type="ECO:0000256" key="1">
    <source>
        <dbReference type="ARBA" id="ARBA00022801"/>
    </source>
</evidence>
<dbReference type="Pfam" id="PF04203">
    <property type="entry name" value="Sortase"/>
    <property type="match status" value="1"/>
</dbReference>